<gene>
    <name evidence="3" type="ORF">IWZ03DRAFT_111446</name>
</gene>
<organism evidence="3 4">
    <name type="scientific">Phyllosticta citriasiana</name>
    <dbReference type="NCBI Taxonomy" id="595635"/>
    <lineage>
        <taxon>Eukaryota</taxon>
        <taxon>Fungi</taxon>
        <taxon>Dikarya</taxon>
        <taxon>Ascomycota</taxon>
        <taxon>Pezizomycotina</taxon>
        <taxon>Dothideomycetes</taxon>
        <taxon>Dothideomycetes incertae sedis</taxon>
        <taxon>Botryosphaeriales</taxon>
        <taxon>Phyllostictaceae</taxon>
        <taxon>Phyllosticta</taxon>
    </lineage>
</organism>
<proteinExistence type="predicted"/>
<feature type="region of interest" description="Disordered" evidence="2">
    <location>
        <begin position="232"/>
        <end position="274"/>
    </location>
</feature>
<keyword evidence="4" id="KW-1185">Reference proteome</keyword>
<comment type="caution">
    <text evidence="3">The sequence shown here is derived from an EMBL/GenBank/DDBJ whole genome shotgun (WGS) entry which is preliminary data.</text>
</comment>
<accession>A0ABR1KVH6</accession>
<feature type="region of interest" description="Disordered" evidence="2">
    <location>
        <begin position="314"/>
        <end position="334"/>
    </location>
</feature>
<dbReference type="Proteomes" id="UP001363622">
    <property type="component" value="Unassembled WGS sequence"/>
</dbReference>
<name>A0ABR1KVH6_9PEZI</name>
<evidence type="ECO:0000313" key="3">
    <source>
        <dbReference type="EMBL" id="KAK7522177.1"/>
    </source>
</evidence>
<dbReference type="EMBL" id="JBBPHU010000002">
    <property type="protein sequence ID" value="KAK7522177.1"/>
    <property type="molecule type" value="Genomic_DNA"/>
</dbReference>
<reference evidence="3 4" key="1">
    <citation type="submission" date="2024-04" db="EMBL/GenBank/DDBJ databases">
        <title>Phyllosticta paracitricarpa is synonymous to the EU quarantine fungus P. citricarpa based on phylogenomic analyses.</title>
        <authorList>
            <consortium name="Lawrence Berkeley National Laboratory"/>
            <person name="Van Ingen-Buijs V.A."/>
            <person name="Van Westerhoven A.C."/>
            <person name="Haridas S."/>
            <person name="Skiadas P."/>
            <person name="Martin F."/>
            <person name="Groenewald J.Z."/>
            <person name="Crous P.W."/>
            <person name="Seidl M.F."/>
        </authorList>
    </citation>
    <scope>NUCLEOTIDE SEQUENCE [LARGE SCALE GENOMIC DNA]</scope>
    <source>
        <strain evidence="3 4">CBS 123371</strain>
    </source>
</reference>
<evidence type="ECO:0000256" key="2">
    <source>
        <dbReference type="SAM" id="MobiDB-lite"/>
    </source>
</evidence>
<evidence type="ECO:0000313" key="4">
    <source>
        <dbReference type="Proteomes" id="UP001363622"/>
    </source>
</evidence>
<sequence>MTMATFDDCNLKASSAAVDSCPEASNAWHQLHLDISAPVIAGWRFHEGPSNYIGCKLGNVGNRVVADIRLNSSRSSALFDIRVPVELKAFARTTYVHLLLDPVNIKGITRAESVPDSIQGVFVGSKQSSAAAQVVGLEFDMTTPGSLLGPETARTPKTRKAREAFERLKSLAQVAKFTLYVPSQYISDSQAQRLGAMFSEGHQFRADWPEFKRMYGGRGAILLDWETLETTSLPDENASPPSYDEIGPAPPLQLDSKSTLKKSRRAELSPETALSKKRVKFAHVNTPGDTEDDEEEWKRCLQEELQSLRSEVKGLRKEMRPSSAGQQEAFKPEGLPIVEPQQTQEPTSAPDGEPQQATNPLETRIDTLENRINKLSDQLSRLISDTENARSSNAQQIAELKRHFDERIAAIEYMMDAEVHDARRDAELGLDEAEARWEEWRVGAKSELESFVQEEMAEVEETIKRNLRGAGRIGMGATVYFDLE</sequence>
<protein>
    <submittedName>
        <fullName evidence="3">Uncharacterized protein</fullName>
    </submittedName>
</protein>
<feature type="coiled-coil region" evidence="1">
    <location>
        <begin position="358"/>
        <end position="385"/>
    </location>
</feature>
<evidence type="ECO:0000256" key="1">
    <source>
        <dbReference type="SAM" id="Coils"/>
    </source>
</evidence>
<keyword evidence="1" id="KW-0175">Coiled coil</keyword>